<keyword evidence="3" id="KW-1185">Reference proteome</keyword>
<dbReference type="AlphaFoldDB" id="A0ABD0U0D9"/>
<evidence type="ECO:0000313" key="3">
    <source>
        <dbReference type="Proteomes" id="UP001552299"/>
    </source>
</evidence>
<dbReference type="EMBL" id="JANQDX010000018">
    <property type="protein sequence ID" value="KAL0905357.1"/>
    <property type="molecule type" value="Genomic_DNA"/>
</dbReference>
<keyword evidence="1" id="KW-0175">Coiled coil</keyword>
<evidence type="ECO:0000313" key="2">
    <source>
        <dbReference type="EMBL" id="KAL0905357.1"/>
    </source>
</evidence>
<sequence>MAIVPPACYSYRHHLLLAPQTPTVSNITRKRDSNLPRQRGLGQQYGPLGETGQQDYSAIILGQQPGISHREESWGKRLGKGSAKAAGNLVFPVQNFQSEKKNKGESNPIQIDWTQIKELIERGSSGVKSGQILDNTRSLPDKDLVLGELQKSVDNNHLYWTTVLEKRDSNLTRQRDLGQQYGPLGETGQQDYSAVILGQQPGISHREESWGKWLGKGSAKAAGNLVFPVQNFQSEKKGPRNAIVFATYHVFNNGIFLVADFYFGAWHSWALAASRELGEIDPPLEQRINGILANKDPGNDASKKVDALEERLEGAMNQIKATVEDRISSMEKQFSDLRDIVKKILDLQTKWRHRREKLVLSGVFVQIILSEKDNSLFWRGGEEEVAVDSNTSPQLITGKPKDARSFLSIPRGSRDCCNWLEFLIPAVNWEQKQQSTINFLHKEILQSVSGQQLQQFRESAGNCRSLYMRDLGEC</sequence>
<gene>
    <name evidence="2" type="ORF">M5K25_023770</name>
</gene>
<comment type="caution">
    <text evidence="2">The sequence shown here is derived from an EMBL/GenBank/DDBJ whole genome shotgun (WGS) entry which is preliminary data.</text>
</comment>
<reference evidence="2 3" key="1">
    <citation type="journal article" date="2024" name="Plant Biotechnol. J.">
        <title>Dendrobium thyrsiflorum genome and its molecular insights into genes involved in important horticultural traits.</title>
        <authorList>
            <person name="Chen B."/>
            <person name="Wang J.Y."/>
            <person name="Zheng P.J."/>
            <person name="Li K.L."/>
            <person name="Liang Y.M."/>
            <person name="Chen X.F."/>
            <person name="Zhang C."/>
            <person name="Zhao X."/>
            <person name="He X."/>
            <person name="Zhang G.Q."/>
            <person name="Liu Z.J."/>
            <person name="Xu Q."/>
        </authorList>
    </citation>
    <scope>NUCLEOTIDE SEQUENCE [LARGE SCALE GENOMIC DNA]</scope>
    <source>
        <strain evidence="2">GZMU011</strain>
    </source>
</reference>
<evidence type="ECO:0000256" key="1">
    <source>
        <dbReference type="SAM" id="Coils"/>
    </source>
</evidence>
<name>A0ABD0U0D9_DENTH</name>
<accession>A0ABD0U0D9</accession>
<feature type="coiled-coil region" evidence="1">
    <location>
        <begin position="298"/>
        <end position="325"/>
    </location>
</feature>
<protein>
    <submittedName>
        <fullName evidence="2">Uncharacterized protein</fullName>
    </submittedName>
</protein>
<dbReference type="Proteomes" id="UP001552299">
    <property type="component" value="Unassembled WGS sequence"/>
</dbReference>
<proteinExistence type="predicted"/>
<organism evidence="2 3">
    <name type="scientific">Dendrobium thyrsiflorum</name>
    <name type="common">Pinecone-like raceme dendrobium</name>
    <name type="synonym">Orchid</name>
    <dbReference type="NCBI Taxonomy" id="117978"/>
    <lineage>
        <taxon>Eukaryota</taxon>
        <taxon>Viridiplantae</taxon>
        <taxon>Streptophyta</taxon>
        <taxon>Embryophyta</taxon>
        <taxon>Tracheophyta</taxon>
        <taxon>Spermatophyta</taxon>
        <taxon>Magnoliopsida</taxon>
        <taxon>Liliopsida</taxon>
        <taxon>Asparagales</taxon>
        <taxon>Orchidaceae</taxon>
        <taxon>Epidendroideae</taxon>
        <taxon>Malaxideae</taxon>
        <taxon>Dendrobiinae</taxon>
        <taxon>Dendrobium</taxon>
    </lineage>
</organism>